<evidence type="ECO:0000313" key="13">
    <source>
        <dbReference type="EMBL" id="OFW60510.1"/>
    </source>
</evidence>
<dbReference type="PRINTS" id="PR00344">
    <property type="entry name" value="BCTRLSENSOR"/>
</dbReference>
<dbReference type="Proteomes" id="UP000177876">
    <property type="component" value="Unassembled WGS sequence"/>
</dbReference>
<dbReference type="Pfam" id="PF00512">
    <property type="entry name" value="HisKA"/>
    <property type="match status" value="1"/>
</dbReference>
<dbReference type="GO" id="GO:0005886">
    <property type="term" value="C:plasma membrane"/>
    <property type="evidence" value="ECO:0007669"/>
    <property type="project" value="UniProtKB-SubCell"/>
</dbReference>
<dbReference type="SUPFAM" id="SSF47384">
    <property type="entry name" value="Homodimeric domain of signal transducing histidine kinase"/>
    <property type="match status" value="1"/>
</dbReference>
<keyword evidence="7" id="KW-0418">Kinase</keyword>
<keyword evidence="9" id="KW-0902">Two-component regulatory system</keyword>
<dbReference type="SMART" id="SM00304">
    <property type="entry name" value="HAMP"/>
    <property type="match status" value="1"/>
</dbReference>
<dbReference type="GO" id="GO:0000155">
    <property type="term" value="F:phosphorelay sensor kinase activity"/>
    <property type="evidence" value="ECO:0007669"/>
    <property type="project" value="InterPro"/>
</dbReference>
<dbReference type="PANTHER" id="PTHR43711">
    <property type="entry name" value="TWO-COMPONENT HISTIDINE KINASE"/>
    <property type="match status" value="1"/>
</dbReference>
<dbReference type="InterPro" id="IPR004358">
    <property type="entry name" value="Sig_transdc_His_kin-like_C"/>
</dbReference>
<dbReference type="PANTHER" id="PTHR43711:SF1">
    <property type="entry name" value="HISTIDINE KINASE 1"/>
    <property type="match status" value="1"/>
</dbReference>
<dbReference type="Gene3D" id="6.10.340.10">
    <property type="match status" value="1"/>
</dbReference>
<evidence type="ECO:0000256" key="2">
    <source>
        <dbReference type="ARBA" id="ARBA00004236"/>
    </source>
</evidence>
<feature type="transmembrane region" description="Helical" evidence="10">
    <location>
        <begin position="6"/>
        <end position="28"/>
    </location>
</feature>
<dbReference type="Pfam" id="PF02518">
    <property type="entry name" value="HATPase_c"/>
    <property type="match status" value="1"/>
</dbReference>
<dbReference type="PROSITE" id="PS50109">
    <property type="entry name" value="HIS_KIN"/>
    <property type="match status" value="1"/>
</dbReference>
<dbReference type="Gene3D" id="1.10.287.130">
    <property type="match status" value="1"/>
</dbReference>
<protein>
    <recommendedName>
        <fullName evidence="3">histidine kinase</fullName>
        <ecNumber evidence="3">2.7.13.3</ecNumber>
    </recommendedName>
</protein>
<dbReference type="CDD" id="cd00075">
    <property type="entry name" value="HATPase"/>
    <property type="match status" value="1"/>
</dbReference>
<evidence type="ECO:0000256" key="3">
    <source>
        <dbReference type="ARBA" id="ARBA00012438"/>
    </source>
</evidence>
<evidence type="ECO:0000256" key="6">
    <source>
        <dbReference type="ARBA" id="ARBA00022692"/>
    </source>
</evidence>
<evidence type="ECO:0000256" key="4">
    <source>
        <dbReference type="ARBA" id="ARBA00022553"/>
    </source>
</evidence>
<dbReference type="EMBL" id="MELK01000002">
    <property type="protein sequence ID" value="OFW60510.1"/>
    <property type="molecule type" value="Genomic_DNA"/>
</dbReference>
<dbReference type="STRING" id="1797197.A2Y75_06340"/>
<dbReference type="InterPro" id="IPR003594">
    <property type="entry name" value="HATPase_dom"/>
</dbReference>
<name>A0A1F2WUX6_9ACTN</name>
<evidence type="ECO:0000313" key="14">
    <source>
        <dbReference type="Proteomes" id="UP000177876"/>
    </source>
</evidence>
<comment type="caution">
    <text evidence="13">The sequence shown here is derived from an EMBL/GenBank/DDBJ whole genome shotgun (WGS) entry which is preliminary data.</text>
</comment>
<dbReference type="InterPro" id="IPR003661">
    <property type="entry name" value="HisK_dim/P_dom"/>
</dbReference>
<dbReference type="FunFam" id="3.30.565.10:FF:000006">
    <property type="entry name" value="Sensor histidine kinase WalK"/>
    <property type="match status" value="1"/>
</dbReference>
<dbReference type="InterPro" id="IPR003660">
    <property type="entry name" value="HAMP_dom"/>
</dbReference>
<dbReference type="PROSITE" id="PS50885">
    <property type="entry name" value="HAMP"/>
    <property type="match status" value="1"/>
</dbReference>
<keyword evidence="10" id="KW-0472">Membrane</keyword>
<evidence type="ECO:0000259" key="12">
    <source>
        <dbReference type="PROSITE" id="PS50885"/>
    </source>
</evidence>
<feature type="domain" description="Histidine kinase" evidence="11">
    <location>
        <begin position="150"/>
        <end position="365"/>
    </location>
</feature>
<organism evidence="13 14">
    <name type="scientific">Candidatus Solincola sediminis</name>
    <dbReference type="NCBI Taxonomy" id="1797199"/>
    <lineage>
        <taxon>Bacteria</taxon>
        <taxon>Bacillati</taxon>
        <taxon>Actinomycetota</taxon>
        <taxon>Candidatus Geothermincolia</taxon>
        <taxon>Candidatus Geothermincolales</taxon>
        <taxon>Candidatus Geothermincolaceae</taxon>
        <taxon>Candidatus Solincola</taxon>
    </lineage>
</organism>
<evidence type="ECO:0000256" key="10">
    <source>
        <dbReference type="SAM" id="Phobius"/>
    </source>
</evidence>
<evidence type="ECO:0000256" key="8">
    <source>
        <dbReference type="ARBA" id="ARBA00022989"/>
    </source>
</evidence>
<keyword evidence="4" id="KW-0597">Phosphoprotein</keyword>
<dbReference type="CDD" id="cd06225">
    <property type="entry name" value="HAMP"/>
    <property type="match status" value="1"/>
</dbReference>
<accession>A0A1F2WUX6</accession>
<feature type="domain" description="HAMP" evidence="12">
    <location>
        <begin position="90"/>
        <end position="142"/>
    </location>
</feature>
<feature type="transmembrane region" description="Helical" evidence="10">
    <location>
        <begin position="68"/>
        <end position="88"/>
    </location>
</feature>
<keyword evidence="6 10" id="KW-0812">Transmembrane</keyword>
<evidence type="ECO:0000256" key="1">
    <source>
        <dbReference type="ARBA" id="ARBA00000085"/>
    </source>
</evidence>
<dbReference type="CDD" id="cd00082">
    <property type="entry name" value="HisKA"/>
    <property type="match status" value="1"/>
</dbReference>
<proteinExistence type="predicted"/>
<dbReference type="InterPro" id="IPR036097">
    <property type="entry name" value="HisK_dim/P_sf"/>
</dbReference>
<comment type="catalytic activity">
    <reaction evidence="1">
        <text>ATP + protein L-histidine = ADP + protein N-phospho-L-histidine.</text>
        <dbReference type="EC" id="2.7.13.3"/>
    </reaction>
</comment>
<keyword evidence="5" id="KW-0808">Transferase</keyword>
<gene>
    <name evidence="13" type="ORF">A2Y75_06340</name>
</gene>
<sequence>MRAKLFVSILLVTLICVVFFATLSNYLVRREFGIQFNSEQEQVQDPALPPPPPPTDQDREHRLNIINWSYVFTGLLGIILAFVLSYFLSRRISKPLSQLSLATRSIAGGEYGGQVDVKGGEEVEELATAFNALSKNLEENERLRKNMVADISHELRNPLAAQRGYLEAMEDGVIDLSPEAVDVILKNNLLLTRLVEDLRQLSIVDAGRMELDIRPMRIDRVFKVVASSFQHQRAEKRISLKMDIPPSLPEVTGDQARTSQVLGNLMNNAILYTPEGGCIELNARESDGEVEISVRDTGPGIEKKEIDYVFDRFYRLDKSRTRNSGGTGLGLSIAKALVEAQQGRIWIESEPGKGTNIIFTLPTHTR</sequence>
<dbReference type="InterPro" id="IPR005467">
    <property type="entry name" value="His_kinase_dom"/>
</dbReference>
<dbReference type="SUPFAM" id="SSF55874">
    <property type="entry name" value="ATPase domain of HSP90 chaperone/DNA topoisomerase II/histidine kinase"/>
    <property type="match status" value="1"/>
</dbReference>
<evidence type="ECO:0000256" key="9">
    <source>
        <dbReference type="ARBA" id="ARBA00023012"/>
    </source>
</evidence>
<evidence type="ECO:0000256" key="7">
    <source>
        <dbReference type="ARBA" id="ARBA00022777"/>
    </source>
</evidence>
<dbReference type="SUPFAM" id="SSF158472">
    <property type="entry name" value="HAMP domain-like"/>
    <property type="match status" value="1"/>
</dbReference>
<evidence type="ECO:0000259" key="11">
    <source>
        <dbReference type="PROSITE" id="PS50109"/>
    </source>
</evidence>
<dbReference type="AlphaFoldDB" id="A0A1F2WUX6"/>
<dbReference type="Gene3D" id="3.30.565.10">
    <property type="entry name" value="Histidine kinase-like ATPase, C-terminal domain"/>
    <property type="match status" value="1"/>
</dbReference>
<reference evidence="13 14" key="1">
    <citation type="journal article" date="2016" name="Nat. Commun.">
        <title>Thousands of microbial genomes shed light on interconnected biogeochemical processes in an aquifer system.</title>
        <authorList>
            <person name="Anantharaman K."/>
            <person name="Brown C.T."/>
            <person name="Hug L.A."/>
            <person name="Sharon I."/>
            <person name="Castelle C.J."/>
            <person name="Probst A.J."/>
            <person name="Thomas B.C."/>
            <person name="Singh A."/>
            <person name="Wilkins M.J."/>
            <person name="Karaoz U."/>
            <person name="Brodie E.L."/>
            <person name="Williams K.H."/>
            <person name="Hubbard S.S."/>
            <person name="Banfield J.F."/>
        </authorList>
    </citation>
    <scope>NUCLEOTIDE SEQUENCE [LARGE SCALE GENOMIC DNA]</scope>
</reference>
<dbReference type="InterPro" id="IPR050736">
    <property type="entry name" value="Sensor_HK_Regulatory"/>
</dbReference>
<keyword evidence="8 10" id="KW-1133">Transmembrane helix</keyword>
<dbReference type="Pfam" id="PF00672">
    <property type="entry name" value="HAMP"/>
    <property type="match status" value="1"/>
</dbReference>
<comment type="subcellular location">
    <subcellularLocation>
        <location evidence="2">Cell membrane</location>
    </subcellularLocation>
</comment>
<dbReference type="InterPro" id="IPR036890">
    <property type="entry name" value="HATPase_C_sf"/>
</dbReference>
<evidence type="ECO:0000256" key="5">
    <source>
        <dbReference type="ARBA" id="ARBA00022679"/>
    </source>
</evidence>
<dbReference type="SMART" id="SM00387">
    <property type="entry name" value="HATPase_c"/>
    <property type="match status" value="1"/>
</dbReference>
<dbReference type="SMART" id="SM00388">
    <property type="entry name" value="HisKA"/>
    <property type="match status" value="1"/>
</dbReference>
<dbReference type="EC" id="2.7.13.3" evidence="3"/>